<comment type="catalytic activity">
    <reaction evidence="3">
        <text>a (3S)-3-hydroxyacyl-CoA = a (2E)-enoyl-CoA + H2O</text>
        <dbReference type="Rhea" id="RHEA:16105"/>
        <dbReference type="ChEBI" id="CHEBI:15377"/>
        <dbReference type="ChEBI" id="CHEBI:57318"/>
        <dbReference type="ChEBI" id="CHEBI:58856"/>
        <dbReference type="EC" id="4.2.1.17"/>
    </reaction>
</comment>
<dbReference type="Pfam" id="PF00378">
    <property type="entry name" value="ECH_1"/>
    <property type="match status" value="1"/>
</dbReference>
<comment type="catalytic activity">
    <reaction evidence="4">
        <text>a 4-saturated-(3S)-3-hydroxyacyl-CoA = a (3E)-enoyl-CoA + H2O</text>
        <dbReference type="Rhea" id="RHEA:20724"/>
        <dbReference type="ChEBI" id="CHEBI:15377"/>
        <dbReference type="ChEBI" id="CHEBI:58521"/>
        <dbReference type="ChEBI" id="CHEBI:137480"/>
        <dbReference type="EC" id="4.2.1.17"/>
    </reaction>
</comment>
<dbReference type="GO" id="GO:0006635">
    <property type="term" value="P:fatty acid beta-oxidation"/>
    <property type="evidence" value="ECO:0007669"/>
    <property type="project" value="TreeGrafter"/>
</dbReference>
<dbReference type="InterPro" id="IPR001753">
    <property type="entry name" value="Enoyl-CoA_hydra/iso"/>
</dbReference>
<dbReference type="Gene3D" id="1.10.12.10">
    <property type="entry name" value="Lyase 2-enoyl-coa Hydratase, Chain A, domain 2"/>
    <property type="match status" value="1"/>
</dbReference>
<name>A0A934V3L9_9PSEU</name>
<dbReference type="PANTHER" id="PTHR11941:SF54">
    <property type="entry name" value="ENOYL-COA HYDRATASE, MITOCHONDRIAL"/>
    <property type="match status" value="1"/>
</dbReference>
<evidence type="ECO:0000256" key="2">
    <source>
        <dbReference type="ARBA" id="ARBA00023239"/>
    </source>
</evidence>
<evidence type="ECO:0000256" key="3">
    <source>
        <dbReference type="ARBA" id="ARBA00023709"/>
    </source>
</evidence>
<organism evidence="5 6">
    <name type="scientific">Prauserella cavernicola</name>
    <dbReference type="NCBI Taxonomy" id="2800127"/>
    <lineage>
        <taxon>Bacteria</taxon>
        <taxon>Bacillati</taxon>
        <taxon>Actinomycetota</taxon>
        <taxon>Actinomycetes</taxon>
        <taxon>Pseudonocardiales</taxon>
        <taxon>Pseudonocardiaceae</taxon>
        <taxon>Prauserella</taxon>
    </lineage>
</organism>
<accession>A0A934V3L9</accession>
<dbReference type="RefSeq" id="WP_200315451.1">
    <property type="nucleotide sequence ID" value="NZ_JAENJH010000001.1"/>
</dbReference>
<dbReference type="PANTHER" id="PTHR11941">
    <property type="entry name" value="ENOYL-COA HYDRATASE-RELATED"/>
    <property type="match status" value="1"/>
</dbReference>
<comment type="caution">
    <text evidence="5">The sequence shown here is derived from an EMBL/GenBank/DDBJ whole genome shotgun (WGS) entry which is preliminary data.</text>
</comment>
<keyword evidence="6" id="KW-1185">Reference proteome</keyword>
<dbReference type="AlphaFoldDB" id="A0A934V3L9"/>
<gene>
    <name evidence="5" type="ORF">JHE00_05860</name>
</gene>
<comment type="similarity">
    <text evidence="1">Belongs to the enoyl-CoA hydratase/isomerase family.</text>
</comment>
<dbReference type="Proteomes" id="UP000635245">
    <property type="component" value="Unassembled WGS sequence"/>
</dbReference>
<sequence length="263" mass="27884">MTTTPDLGTEHVLLDVTDRVATLTLNRPEKLNAVTPEMSRALVRAVRWCDTTDDVRAVVVTGAGGRSFSVGSDIGELDGYATPWDFRNRVDYCDAIRAARTPTIAAVGGYALGGGLETALSCDIRLASDTASFGAPEITLGWIGGGGMAAFLSRAAGPSNAALMLLTGDRVDAARALEWHLVSEVVAGADLLDRARVLAKVIASRAPVAAETAKLNLRAAGNLPEDQAMAYERDLQTICFATEDAAEGRRAFAEKRPPVFHKR</sequence>
<evidence type="ECO:0000256" key="4">
    <source>
        <dbReference type="ARBA" id="ARBA00023717"/>
    </source>
</evidence>
<dbReference type="InterPro" id="IPR029045">
    <property type="entry name" value="ClpP/crotonase-like_dom_sf"/>
</dbReference>
<protein>
    <submittedName>
        <fullName evidence="5">Enoyl-CoA hydratase/isomerase family protein</fullName>
    </submittedName>
</protein>
<evidence type="ECO:0000256" key="1">
    <source>
        <dbReference type="ARBA" id="ARBA00005254"/>
    </source>
</evidence>
<dbReference type="SUPFAM" id="SSF52096">
    <property type="entry name" value="ClpP/crotonase"/>
    <property type="match status" value="1"/>
</dbReference>
<dbReference type="CDD" id="cd06558">
    <property type="entry name" value="crotonase-like"/>
    <property type="match status" value="1"/>
</dbReference>
<dbReference type="EMBL" id="JAENJH010000001">
    <property type="protein sequence ID" value="MBK1783849.1"/>
    <property type="molecule type" value="Genomic_DNA"/>
</dbReference>
<keyword evidence="2" id="KW-0456">Lyase</keyword>
<reference evidence="5" key="1">
    <citation type="submission" date="2020-12" db="EMBL/GenBank/DDBJ databases">
        <title>Prauserella sp. ASG 168, a novel actinomycete isolated from cave rock.</title>
        <authorList>
            <person name="Suriyachadkun C."/>
        </authorList>
    </citation>
    <scope>NUCLEOTIDE SEQUENCE</scope>
    <source>
        <strain evidence="5">ASG 168</strain>
    </source>
</reference>
<dbReference type="Gene3D" id="3.90.226.10">
    <property type="entry name" value="2-enoyl-CoA Hydratase, Chain A, domain 1"/>
    <property type="match status" value="1"/>
</dbReference>
<dbReference type="GO" id="GO:0004300">
    <property type="term" value="F:enoyl-CoA hydratase activity"/>
    <property type="evidence" value="ECO:0007669"/>
    <property type="project" value="UniProtKB-EC"/>
</dbReference>
<dbReference type="InterPro" id="IPR014748">
    <property type="entry name" value="Enoyl-CoA_hydra_C"/>
</dbReference>
<evidence type="ECO:0000313" key="6">
    <source>
        <dbReference type="Proteomes" id="UP000635245"/>
    </source>
</evidence>
<evidence type="ECO:0000313" key="5">
    <source>
        <dbReference type="EMBL" id="MBK1783849.1"/>
    </source>
</evidence>
<proteinExistence type="inferred from homology"/>